<dbReference type="InterPro" id="IPR049627">
    <property type="entry name" value="SLX8"/>
</dbReference>
<keyword evidence="1" id="KW-0479">Metal-binding</keyword>
<dbReference type="PROSITE" id="PS00518">
    <property type="entry name" value="ZF_RING_1"/>
    <property type="match status" value="1"/>
</dbReference>
<comment type="caution">
    <text evidence="7">The sequence shown here is derived from an EMBL/GenBank/DDBJ whole genome shotgun (WGS) entry which is preliminary data.</text>
</comment>
<feature type="domain" description="RING-type" evidence="6">
    <location>
        <begin position="111"/>
        <end position="152"/>
    </location>
</feature>
<reference evidence="8" key="1">
    <citation type="journal article" date="2023" name="Mol. Phylogenet. Evol.">
        <title>Genome-scale phylogeny and comparative genomics of the fungal order Sordariales.</title>
        <authorList>
            <person name="Hensen N."/>
            <person name="Bonometti L."/>
            <person name="Westerberg I."/>
            <person name="Brannstrom I.O."/>
            <person name="Guillou S."/>
            <person name="Cros-Aarteil S."/>
            <person name="Calhoun S."/>
            <person name="Haridas S."/>
            <person name="Kuo A."/>
            <person name="Mondo S."/>
            <person name="Pangilinan J."/>
            <person name="Riley R."/>
            <person name="LaButti K."/>
            <person name="Andreopoulos B."/>
            <person name="Lipzen A."/>
            <person name="Chen C."/>
            <person name="Yan M."/>
            <person name="Daum C."/>
            <person name="Ng V."/>
            <person name="Clum A."/>
            <person name="Steindorff A."/>
            <person name="Ohm R.A."/>
            <person name="Martin F."/>
            <person name="Silar P."/>
            <person name="Natvig D.O."/>
            <person name="Lalanne C."/>
            <person name="Gautier V."/>
            <person name="Ament-Velasquez S.L."/>
            <person name="Kruys A."/>
            <person name="Hutchinson M.I."/>
            <person name="Powell A.J."/>
            <person name="Barry K."/>
            <person name="Miller A.N."/>
            <person name="Grigoriev I.V."/>
            <person name="Debuchy R."/>
            <person name="Gladieux P."/>
            <person name="Hiltunen Thoren M."/>
            <person name="Johannesson H."/>
        </authorList>
    </citation>
    <scope>NUCLEOTIDE SEQUENCE [LARGE SCALE GENOMIC DNA]</scope>
    <source>
        <strain evidence="8">CBS 340.73</strain>
    </source>
</reference>
<dbReference type="GO" id="GO:0008270">
    <property type="term" value="F:zinc ion binding"/>
    <property type="evidence" value="ECO:0007669"/>
    <property type="project" value="UniProtKB-KW"/>
</dbReference>
<dbReference type="GO" id="GO:0032183">
    <property type="term" value="F:SUMO binding"/>
    <property type="evidence" value="ECO:0007669"/>
    <property type="project" value="TreeGrafter"/>
</dbReference>
<dbReference type="PANTHER" id="PTHR47094:SF1">
    <property type="entry name" value="RING-TYPE E3 UBIQUITIN TRANSFERASE"/>
    <property type="match status" value="1"/>
</dbReference>
<evidence type="ECO:0000256" key="2">
    <source>
        <dbReference type="ARBA" id="ARBA00022771"/>
    </source>
</evidence>
<protein>
    <submittedName>
        <fullName evidence="7">SLX8 protein</fullName>
    </submittedName>
</protein>
<dbReference type="PANTHER" id="PTHR47094">
    <property type="entry name" value="ELFLESS, ISOFORM B"/>
    <property type="match status" value="1"/>
</dbReference>
<dbReference type="InterPro" id="IPR017907">
    <property type="entry name" value="Znf_RING_CS"/>
</dbReference>
<name>A0AAN6S2U7_9PEZI</name>
<dbReference type="SMART" id="SM00184">
    <property type="entry name" value="RING"/>
    <property type="match status" value="1"/>
</dbReference>
<evidence type="ECO:0000256" key="5">
    <source>
        <dbReference type="SAM" id="MobiDB-lite"/>
    </source>
</evidence>
<dbReference type="InterPro" id="IPR001841">
    <property type="entry name" value="Znf_RING"/>
</dbReference>
<feature type="compositionally biased region" description="Basic and acidic residues" evidence="5">
    <location>
        <begin position="69"/>
        <end position="78"/>
    </location>
</feature>
<dbReference type="SUPFAM" id="SSF57850">
    <property type="entry name" value="RING/U-box"/>
    <property type="match status" value="1"/>
</dbReference>
<dbReference type="GO" id="GO:0061630">
    <property type="term" value="F:ubiquitin protein ligase activity"/>
    <property type="evidence" value="ECO:0007669"/>
    <property type="project" value="InterPro"/>
</dbReference>
<feature type="region of interest" description="Disordered" evidence="5">
    <location>
        <begin position="1"/>
        <end position="78"/>
    </location>
</feature>
<evidence type="ECO:0000313" key="7">
    <source>
        <dbReference type="EMBL" id="KAK3938494.1"/>
    </source>
</evidence>
<proteinExistence type="predicted"/>
<feature type="compositionally biased region" description="Low complexity" evidence="5">
    <location>
        <begin position="40"/>
        <end position="50"/>
    </location>
</feature>
<keyword evidence="2 4" id="KW-0863">Zinc-finger</keyword>
<dbReference type="AlphaFoldDB" id="A0AAN6S2U7"/>
<organism evidence="7 8">
    <name type="scientific">Diplogelasinospora grovesii</name>
    <dbReference type="NCBI Taxonomy" id="303347"/>
    <lineage>
        <taxon>Eukaryota</taxon>
        <taxon>Fungi</taxon>
        <taxon>Dikarya</taxon>
        <taxon>Ascomycota</taxon>
        <taxon>Pezizomycotina</taxon>
        <taxon>Sordariomycetes</taxon>
        <taxon>Sordariomycetidae</taxon>
        <taxon>Sordariales</taxon>
        <taxon>Diplogelasinosporaceae</taxon>
        <taxon>Diplogelasinospora</taxon>
    </lineage>
</organism>
<sequence>MSTRPQRTRGGRGSRSSPAVIDIASGPASSPPSSRRRRPTPQSTSRQTPTRRPPMKRKRDTVEDSSIEDAFRASDDEGVKVIDLANADQMPPPPVPPPKPKNEVKLSAFQCVICMDDVTDLTVTHCGHLFCSECLHSSLHIESHKRICPICRQKIDPRPANGQFSVRAKGYYPLELKLVTKKSLGKRPVR</sequence>
<dbReference type="Pfam" id="PF13920">
    <property type="entry name" value="zf-C3HC4_3"/>
    <property type="match status" value="1"/>
</dbReference>
<dbReference type="GO" id="GO:0140082">
    <property type="term" value="F:SUMO-ubiquitin ligase activity"/>
    <property type="evidence" value="ECO:0007669"/>
    <property type="project" value="TreeGrafter"/>
</dbReference>
<dbReference type="GO" id="GO:0006511">
    <property type="term" value="P:ubiquitin-dependent protein catabolic process"/>
    <property type="evidence" value="ECO:0007669"/>
    <property type="project" value="TreeGrafter"/>
</dbReference>
<dbReference type="Proteomes" id="UP001303473">
    <property type="component" value="Unassembled WGS sequence"/>
</dbReference>
<evidence type="ECO:0000256" key="4">
    <source>
        <dbReference type="PROSITE-ProRule" id="PRU00175"/>
    </source>
</evidence>
<dbReference type="PROSITE" id="PS50089">
    <property type="entry name" value="ZF_RING_2"/>
    <property type="match status" value="1"/>
</dbReference>
<evidence type="ECO:0000259" key="6">
    <source>
        <dbReference type="PROSITE" id="PS50089"/>
    </source>
</evidence>
<dbReference type="EMBL" id="MU853828">
    <property type="protein sequence ID" value="KAK3938494.1"/>
    <property type="molecule type" value="Genomic_DNA"/>
</dbReference>
<dbReference type="GO" id="GO:0033768">
    <property type="term" value="C:SUMO-targeted ubiquitin ligase complex"/>
    <property type="evidence" value="ECO:0007669"/>
    <property type="project" value="TreeGrafter"/>
</dbReference>
<keyword evidence="3" id="KW-0862">Zinc</keyword>
<dbReference type="InterPro" id="IPR013083">
    <property type="entry name" value="Znf_RING/FYVE/PHD"/>
</dbReference>
<accession>A0AAN6S2U7</accession>
<gene>
    <name evidence="7" type="ORF">QBC46DRAFT_365451</name>
</gene>
<evidence type="ECO:0000256" key="1">
    <source>
        <dbReference type="ARBA" id="ARBA00022723"/>
    </source>
</evidence>
<feature type="compositionally biased region" description="Basic residues" evidence="5">
    <location>
        <begin position="1"/>
        <end position="12"/>
    </location>
</feature>
<keyword evidence="8" id="KW-1185">Reference proteome</keyword>
<evidence type="ECO:0000313" key="8">
    <source>
        <dbReference type="Proteomes" id="UP001303473"/>
    </source>
</evidence>
<evidence type="ECO:0000256" key="3">
    <source>
        <dbReference type="ARBA" id="ARBA00022833"/>
    </source>
</evidence>
<dbReference type="Gene3D" id="3.30.40.10">
    <property type="entry name" value="Zinc/RING finger domain, C3HC4 (zinc finger)"/>
    <property type="match status" value="1"/>
</dbReference>